<keyword evidence="9" id="KW-1185">Reference proteome</keyword>
<evidence type="ECO:0000313" key="9">
    <source>
        <dbReference type="Proteomes" id="UP000274822"/>
    </source>
</evidence>
<evidence type="ECO:0000256" key="4">
    <source>
        <dbReference type="ARBA" id="ARBA00023136"/>
    </source>
</evidence>
<feature type="region of interest" description="Disordered" evidence="5">
    <location>
        <begin position="217"/>
        <end position="296"/>
    </location>
</feature>
<feature type="transmembrane region" description="Helical" evidence="6">
    <location>
        <begin position="104"/>
        <end position="125"/>
    </location>
</feature>
<keyword evidence="3 6" id="KW-1133">Transmembrane helix</keyword>
<evidence type="ECO:0000256" key="3">
    <source>
        <dbReference type="ARBA" id="ARBA00022989"/>
    </source>
</evidence>
<feature type="transmembrane region" description="Helical" evidence="6">
    <location>
        <begin position="168"/>
        <end position="186"/>
    </location>
</feature>
<dbReference type="AlphaFoldDB" id="A0A433QM25"/>
<evidence type="ECO:0000256" key="5">
    <source>
        <dbReference type="SAM" id="MobiDB-lite"/>
    </source>
</evidence>
<dbReference type="InterPro" id="IPR008253">
    <property type="entry name" value="Marvel"/>
</dbReference>
<name>A0A433QM25_9FUNG</name>
<keyword evidence="4 6" id="KW-0472">Membrane</keyword>
<proteinExistence type="predicted"/>
<evidence type="ECO:0000259" key="7">
    <source>
        <dbReference type="Pfam" id="PF01284"/>
    </source>
</evidence>
<sequence>MAPPLTVPVHVNLPKLPWLSKVDFYLKIAEFFFTLIVIFCIIPVIVIESKYEGIGAAGPSWTLTVAVLSLTFPFMMAFFPYMYDKHDKFKTGAKVFGKARTNMILTVFWSLMWFTVVVAITVHTLKHENCYWNEDAKPGSLIYEFGSTYAHDWDSQCYAAKAGAGFAWLNWLAWLVTMLIGLKTYYEEKTLKAQAIPIESQEKASAIGRNKINQTHGEEAASYRTPPPQNQDTQPNDDEEEQVAMGRINSSFEQSRPLTQPLLPSTAFGGSPIPEPAHTHYGSPVPSAAYYSPPPEHTPAHSFNHIAMPTPQAVHPEVPLSTAVAMPDHQTYVAQATYVPPPAQYGYAGSPPLPQQHGYVPAEKEHYGDRY</sequence>
<dbReference type="EMBL" id="RBNJ01003544">
    <property type="protein sequence ID" value="RUS30818.1"/>
    <property type="molecule type" value="Genomic_DNA"/>
</dbReference>
<comment type="caution">
    <text evidence="8">The sequence shown here is derived from an EMBL/GenBank/DDBJ whole genome shotgun (WGS) entry which is preliminary data.</text>
</comment>
<evidence type="ECO:0000256" key="2">
    <source>
        <dbReference type="ARBA" id="ARBA00022692"/>
    </source>
</evidence>
<evidence type="ECO:0000256" key="6">
    <source>
        <dbReference type="SAM" id="Phobius"/>
    </source>
</evidence>
<dbReference type="Proteomes" id="UP000274822">
    <property type="component" value="Unassembled WGS sequence"/>
</dbReference>
<reference evidence="8 9" key="1">
    <citation type="journal article" date="2018" name="New Phytol.">
        <title>Phylogenomics of Endogonaceae and evolution of mycorrhizas within Mucoromycota.</title>
        <authorList>
            <person name="Chang Y."/>
            <person name="Desiro A."/>
            <person name="Na H."/>
            <person name="Sandor L."/>
            <person name="Lipzen A."/>
            <person name="Clum A."/>
            <person name="Barry K."/>
            <person name="Grigoriev I.V."/>
            <person name="Martin F.M."/>
            <person name="Stajich J.E."/>
            <person name="Smith M.E."/>
            <person name="Bonito G."/>
            <person name="Spatafora J.W."/>
        </authorList>
    </citation>
    <scope>NUCLEOTIDE SEQUENCE [LARGE SCALE GENOMIC DNA]</scope>
    <source>
        <strain evidence="8 9">AD002</strain>
    </source>
</reference>
<protein>
    <recommendedName>
        <fullName evidence="7">MARVEL domain-containing protein</fullName>
    </recommendedName>
</protein>
<evidence type="ECO:0000256" key="1">
    <source>
        <dbReference type="ARBA" id="ARBA00004141"/>
    </source>
</evidence>
<comment type="subcellular location">
    <subcellularLocation>
        <location evidence="1">Membrane</location>
        <topology evidence="1">Multi-pass membrane protein</topology>
    </subcellularLocation>
</comment>
<accession>A0A433QM25</accession>
<feature type="domain" description="MARVEL" evidence="7">
    <location>
        <begin position="23"/>
        <end position="179"/>
    </location>
</feature>
<dbReference type="GO" id="GO:0016020">
    <property type="term" value="C:membrane"/>
    <property type="evidence" value="ECO:0007669"/>
    <property type="project" value="UniProtKB-SubCell"/>
</dbReference>
<dbReference type="Pfam" id="PF01284">
    <property type="entry name" value="MARVEL"/>
    <property type="match status" value="1"/>
</dbReference>
<evidence type="ECO:0000313" key="8">
    <source>
        <dbReference type="EMBL" id="RUS30818.1"/>
    </source>
</evidence>
<feature type="transmembrane region" description="Helical" evidence="6">
    <location>
        <begin position="24"/>
        <end position="47"/>
    </location>
</feature>
<feature type="compositionally biased region" description="Basic and acidic residues" evidence="5">
    <location>
        <begin position="362"/>
        <end position="371"/>
    </location>
</feature>
<feature type="compositionally biased region" description="Polar residues" evidence="5">
    <location>
        <begin position="248"/>
        <end position="258"/>
    </location>
</feature>
<keyword evidence="2 6" id="KW-0812">Transmembrane</keyword>
<gene>
    <name evidence="8" type="ORF">BC938DRAFT_478923</name>
</gene>
<feature type="transmembrane region" description="Helical" evidence="6">
    <location>
        <begin position="59"/>
        <end position="83"/>
    </location>
</feature>
<feature type="region of interest" description="Disordered" evidence="5">
    <location>
        <begin position="349"/>
        <end position="371"/>
    </location>
</feature>
<organism evidence="8 9">
    <name type="scientific">Jimgerdemannia flammicorona</name>
    <dbReference type="NCBI Taxonomy" id="994334"/>
    <lineage>
        <taxon>Eukaryota</taxon>
        <taxon>Fungi</taxon>
        <taxon>Fungi incertae sedis</taxon>
        <taxon>Mucoromycota</taxon>
        <taxon>Mucoromycotina</taxon>
        <taxon>Endogonomycetes</taxon>
        <taxon>Endogonales</taxon>
        <taxon>Endogonaceae</taxon>
        <taxon>Jimgerdemannia</taxon>
    </lineage>
</organism>